<evidence type="ECO:0000256" key="4">
    <source>
        <dbReference type="ARBA" id="ARBA00022679"/>
    </source>
</evidence>
<keyword evidence="9 10" id="KW-0472">Membrane</keyword>
<dbReference type="GO" id="GO:0004168">
    <property type="term" value="F:dolichol kinase activity"/>
    <property type="evidence" value="ECO:0000318"/>
    <property type="project" value="GO_Central"/>
</dbReference>
<comment type="subcellular location">
    <subcellularLocation>
        <location evidence="1">Endoplasmic reticulum membrane</location>
        <topology evidence="1">Multi-pass membrane protein</topology>
    </subcellularLocation>
</comment>
<gene>
    <name evidence="11" type="ORF">MONBRDRAFT_22886</name>
</gene>
<feature type="transmembrane region" description="Helical" evidence="10">
    <location>
        <begin position="105"/>
        <end position="126"/>
    </location>
</feature>
<dbReference type="GO" id="GO:0005789">
    <property type="term" value="C:endoplasmic reticulum membrane"/>
    <property type="evidence" value="ECO:0000318"/>
    <property type="project" value="GO_Central"/>
</dbReference>
<dbReference type="KEGG" id="mbr:MONBRDRAFT_22886"/>
<evidence type="ECO:0000256" key="10">
    <source>
        <dbReference type="SAM" id="Phobius"/>
    </source>
</evidence>
<feature type="transmembrane region" description="Helical" evidence="10">
    <location>
        <begin position="182"/>
        <end position="203"/>
    </location>
</feature>
<keyword evidence="4" id="KW-0808">Transferase</keyword>
<feature type="transmembrane region" description="Helical" evidence="10">
    <location>
        <begin position="223"/>
        <end position="241"/>
    </location>
</feature>
<dbReference type="PANTHER" id="PTHR13205:SF15">
    <property type="entry name" value="DOLICHOL KINASE"/>
    <property type="match status" value="1"/>
</dbReference>
<accession>A9USD0</accession>
<protein>
    <recommendedName>
        <fullName evidence="3">dolichol kinase</fullName>
        <ecNumber evidence="3">2.7.1.108</ecNumber>
    </recommendedName>
</protein>
<evidence type="ECO:0000256" key="3">
    <source>
        <dbReference type="ARBA" id="ARBA00012132"/>
    </source>
</evidence>
<evidence type="ECO:0000256" key="9">
    <source>
        <dbReference type="ARBA" id="ARBA00023136"/>
    </source>
</evidence>
<feature type="transmembrane region" description="Helical" evidence="10">
    <location>
        <begin position="146"/>
        <end position="170"/>
    </location>
</feature>
<dbReference type="RefSeq" id="XP_001743365.1">
    <property type="nucleotide sequence ID" value="XM_001743313.1"/>
</dbReference>
<dbReference type="AlphaFoldDB" id="A9USD0"/>
<dbReference type="InterPro" id="IPR032974">
    <property type="entry name" value="Polypren_kinase"/>
</dbReference>
<keyword evidence="5 10" id="KW-0812">Transmembrane</keyword>
<evidence type="ECO:0000256" key="8">
    <source>
        <dbReference type="ARBA" id="ARBA00022989"/>
    </source>
</evidence>
<feature type="transmembrane region" description="Helical" evidence="10">
    <location>
        <begin position="78"/>
        <end position="98"/>
    </location>
</feature>
<organism evidence="11 12">
    <name type="scientific">Monosiga brevicollis</name>
    <name type="common">Choanoflagellate</name>
    <dbReference type="NCBI Taxonomy" id="81824"/>
    <lineage>
        <taxon>Eukaryota</taxon>
        <taxon>Choanoflagellata</taxon>
        <taxon>Craspedida</taxon>
        <taxon>Salpingoecidae</taxon>
        <taxon>Monosiga</taxon>
    </lineage>
</organism>
<evidence type="ECO:0000313" key="12">
    <source>
        <dbReference type="Proteomes" id="UP000001357"/>
    </source>
</evidence>
<dbReference type="EMBL" id="CH991544">
    <property type="protein sequence ID" value="EDQ92079.1"/>
    <property type="molecule type" value="Genomic_DNA"/>
</dbReference>
<dbReference type="eggNOG" id="KOG2468">
    <property type="taxonomic scope" value="Eukaryota"/>
</dbReference>
<sequence>MMSPRPVFGLRASLEGLATWAILSTVQGPANWIGVVLSGTLGLTETACPHFDGGCSWQAALLALAQAAQSTEPVAAPWAVLLAVLGVIMALLFCAGAARRWLPPVTLPTVLSGLVAGHAALGYVVATSLMQQDLLLYLLRLVLREWPIFAMALLFTGVAVGLATFLSFHASSGLRQIELRKVYHVAAALLLAPLMAWHSDVFIVTGAVELVQAQLRDARDQGFLTVTPLYLLLGTLAPFWCLPRARFWAAYGGVLAVGIGDTFASLVGRRYGRWRLPVVEKSLEGFLACVVSQLVALWLLNWGGLIDGVPWHRALVACVTVAGLELSTTQIDNLVLPVAFVVAALSSWTG</sequence>
<evidence type="ECO:0000256" key="5">
    <source>
        <dbReference type="ARBA" id="ARBA00022692"/>
    </source>
</evidence>
<evidence type="ECO:0000256" key="7">
    <source>
        <dbReference type="ARBA" id="ARBA00022824"/>
    </source>
</evidence>
<keyword evidence="8 10" id="KW-1133">Transmembrane helix</keyword>
<name>A9USD0_MONBE</name>
<evidence type="ECO:0000256" key="1">
    <source>
        <dbReference type="ARBA" id="ARBA00004477"/>
    </source>
</evidence>
<evidence type="ECO:0000256" key="2">
    <source>
        <dbReference type="ARBA" id="ARBA00010794"/>
    </source>
</evidence>
<keyword evidence="7" id="KW-0256">Endoplasmic reticulum</keyword>
<comment type="similarity">
    <text evidence="2">Belongs to the polyprenol kinase family.</text>
</comment>
<dbReference type="STRING" id="81824.A9USD0"/>
<proteinExistence type="inferred from homology"/>
<dbReference type="InParanoid" id="A9USD0"/>
<feature type="transmembrane region" description="Helical" evidence="10">
    <location>
        <begin position="248"/>
        <end position="265"/>
    </location>
</feature>
<evidence type="ECO:0000256" key="6">
    <source>
        <dbReference type="ARBA" id="ARBA00022777"/>
    </source>
</evidence>
<dbReference type="EC" id="2.7.1.108" evidence="3"/>
<reference evidence="11 12" key="1">
    <citation type="journal article" date="2008" name="Nature">
        <title>The genome of the choanoflagellate Monosiga brevicollis and the origin of metazoans.</title>
        <authorList>
            <consortium name="JGI Sequencing"/>
            <person name="King N."/>
            <person name="Westbrook M.J."/>
            <person name="Young S.L."/>
            <person name="Kuo A."/>
            <person name="Abedin M."/>
            <person name="Chapman J."/>
            <person name="Fairclough S."/>
            <person name="Hellsten U."/>
            <person name="Isogai Y."/>
            <person name="Letunic I."/>
            <person name="Marr M."/>
            <person name="Pincus D."/>
            <person name="Putnam N."/>
            <person name="Rokas A."/>
            <person name="Wright K.J."/>
            <person name="Zuzow R."/>
            <person name="Dirks W."/>
            <person name="Good M."/>
            <person name="Goodstein D."/>
            <person name="Lemons D."/>
            <person name="Li W."/>
            <person name="Lyons J.B."/>
            <person name="Morris A."/>
            <person name="Nichols S."/>
            <person name="Richter D.J."/>
            <person name="Salamov A."/>
            <person name="Bork P."/>
            <person name="Lim W.A."/>
            <person name="Manning G."/>
            <person name="Miller W.T."/>
            <person name="McGinnis W."/>
            <person name="Shapiro H."/>
            <person name="Tjian R."/>
            <person name="Grigoriev I.V."/>
            <person name="Rokhsar D."/>
        </authorList>
    </citation>
    <scope>NUCLEOTIDE SEQUENCE [LARGE SCALE GENOMIC DNA]</scope>
    <source>
        <strain evidence="12">MX1 / ATCC 50154</strain>
    </source>
</reference>
<keyword evidence="12" id="KW-1185">Reference proteome</keyword>
<dbReference type="Proteomes" id="UP000001357">
    <property type="component" value="Unassembled WGS sequence"/>
</dbReference>
<dbReference type="GO" id="GO:0043048">
    <property type="term" value="P:dolichyl monophosphate biosynthetic process"/>
    <property type="evidence" value="ECO:0000318"/>
    <property type="project" value="GO_Central"/>
</dbReference>
<dbReference type="PANTHER" id="PTHR13205">
    <property type="entry name" value="TRANSMEMBRANE PROTEIN 15-RELATED"/>
    <property type="match status" value="1"/>
</dbReference>
<evidence type="ECO:0000313" key="11">
    <source>
        <dbReference type="EMBL" id="EDQ92079.1"/>
    </source>
</evidence>
<feature type="transmembrane region" description="Helical" evidence="10">
    <location>
        <begin position="285"/>
        <end position="305"/>
    </location>
</feature>
<keyword evidence="6" id="KW-0418">Kinase</keyword>
<dbReference type="GeneID" id="5888807"/>